<dbReference type="InterPro" id="IPR000323">
    <property type="entry name" value="Cu2_ascorb_mOase_N"/>
</dbReference>
<keyword evidence="2" id="KW-0325">Glycoprotein</keyword>
<organism evidence="8 9">
    <name type="scientific">Lymnaea stagnalis</name>
    <name type="common">Great pond snail</name>
    <name type="synonym">Helix stagnalis</name>
    <dbReference type="NCBI Taxonomy" id="6523"/>
    <lineage>
        <taxon>Eukaryota</taxon>
        <taxon>Metazoa</taxon>
        <taxon>Spiralia</taxon>
        <taxon>Lophotrochozoa</taxon>
        <taxon>Mollusca</taxon>
        <taxon>Gastropoda</taxon>
        <taxon>Heterobranchia</taxon>
        <taxon>Euthyneura</taxon>
        <taxon>Panpulmonata</taxon>
        <taxon>Hygrophila</taxon>
        <taxon>Lymnaeoidea</taxon>
        <taxon>Lymnaeidae</taxon>
        <taxon>Lymnaea</taxon>
    </lineage>
</organism>
<comment type="caution">
    <text evidence="8">The sequence shown here is derived from an EMBL/GenBank/DDBJ whole genome shotgun (WGS) entry which is preliminary data.</text>
</comment>
<evidence type="ECO:0000313" key="9">
    <source>
        <dbReference type="Proteomes" id="UP001497497"/>
    </source>
</evidence>
<feature type="domain" description="Copper type II ascorbate-dependent monooxygenase N-terminal" evidence="5">
    <location>
        <begin position="171"/>
        <end position="275"/>
    </location>
</feature>
<evidence type="ECO:0000256" key="1">
    <source>
        <dbReference type="ARBA" id="ARBA00023157"/>
    </source>
</evidence>
<name>A0AAV2HFD1_LYMST</name>
<dbReference type="GO" id="GO:0004500">
    <property type="term" value="F:dopamine beta-monooxygenase activity"/>
    <property type="evidence" value="ECO:0007669"/>
    <property type="project" value="InterPro"/>
</dbReference>
<feature type="domain" description="Copper type II ascorbate-dependent monooxygenase C-terminal" evidence="6">
    <location>
        <begin position="302"/>
        <end position="449"/>
    </location>
</feature>
<feature type="signal peptide" evidence="4">
    <location>
        <begin position="1"/>
        <end position="17"/>
    </location>
</feature>
<keyword evidence="4" id="KW-0732">Signal</keyword>
<dbReference type="InterPro" id="IPR000945">
    <property type="entry name" value="DBH-like"/>
</dbReference>
<dbReference type="Pfam" id="PF03712">
    <property type="entry name" value="Cu2_monoox_C"/>
    <property type="match status" value="1"/>
</dbReference>
<feature type="chain" id="PRO_5043494842" description="Temptin" evidence="4">
    <location>
        <begin position="18"/>
        <end position="671"/>
    </location>
</feature>
<dbReference type="InterPro" id="IPR008977">
    <property type="entry name" value="PHM/PNGase_F_dom_sf"/>
</dbReference>
<dbReference type="Proteomes" id="UP001497497">
    <property type="component" value="Unassembled WGS sequence"/>
</dbReference>
<dbReference type="EMBL" id="CAXITT010000118">
    <property type="protein sequence ID" value="CAL1532580.1"/>
    <property type="molecule type" value="Genomic_DNA"/>
</dbReference>
<proteinExistence type="predicted"/>
<dbReference type="Gene3D" id="2.60.120.230">
    <property type="match status" value="1"/>
</dbReference>
<evidence type="ECO:0000259" key="7">
    <source>
        <dbReference type="Pfam" id="PF24784"/>
    </source>
</evidence>
<protein>
    <recommendedName>
        <fullName evidence="10">Temptin</fullName>
    </recommendedName>
</protein>
<keyword evidence="9" id="KW-1185">Reference proteome</keyword>
<dbReference type="PANTHER" id="PTHR10157">
    <property type="entry name" value="DOPAMINE BETA HYDROXYLASE RELATED"/>
    <property type="match status" value="1"/>
</dbReference>
<feature type="compositionally biased region" description="Low complexity" evidence="3">
    <location>
        <begin position="627"/>
        <end position="645"/>
    </location>
</feature>
<dbReference type="PANTHER" id="PTHR10157:SF23">
    <property type="entry name" value="MOXD1 HOMOLOG 1"/>
    <property type="match status" value="1"/>
</dbReference>
<keyword evidence="1" id="KW-1015">Disulfide bond</keyword>
<feature type="domain" description="Temptin Cys/Cys disulfide" evidence="7">
    <location>
        <begin position="18"/>
        <end position="113"/>
    </location>
</feature>
<evidence type="ECO:0000256" key="3">
    <source>
        <dbReference type="SAM" id="MobiDB-lite"/>
    </source>
</evidence>
<accession>A0AAV2HFD1</accession>
<dbReference type="InterPro" id="IPR057626">
    <property type="entry name" value="S-S_Temptin"/>
</dbReference>
<dbReference type="InterPro" id="IPR024548">
    <property type="entry name" value="Cu2_monoox_C"/>
</dbReference>
<dbReference type="SUPFAM" id="SSF49742">
    <property type="entry name" value="PHM/PNGase F"/>
    <property type="match status" value="2"/>
</dbReference>
<dbReference type="GO" id="GO:0005507">
    <property type="term" value="F:copper ion binding"/>
    <property type="evidence" value="ECO:0007669"/>
    <property type="project" value="InterPro"/>
</dbReference>
<evidence type="ECO:0008006" key="10">
    <source>
        <dbReference type="Google" id="ProtNLM"/>
    </source>
</evidence>
<dbReference type="Pfam" id="PF01082">
    <property type="entry name" value="Cu2_monooxygen"/>
    <property type="match status" value="1"/>
</dbReference>
<reference evidence="8 9" key="1">
    <citation type="submission" date="2024-04" db="EMBL/GenBank/DDBJ databases">
        <authorList>
            <consortium name="Genoscope - CEA"/>
            <person name="William W."/>
        </authorList>
    </citation>
    <scope>NUCLEOTIDE SEQUENCE [LARGE SCALE GENOMIC DNA]</scope>
</reference>
<dbReference type="AlphaFoldDB" id="A0AAV2HFD1"/>
<dbReference type="Pfam" id="PF24784">
    <property type="entry name" value="Temptin_C"/>
    <property type="match status" value="1"/>
</dbReference>
<evidence type="ECO:0000259" key="5">
    <source>
        <dbReference type="Pfam" id="PF01082"/>
    </source>
</evidence>
<evidence type="ECO:0000256" key="4">
    <source>
        <dbReference type="SAM" id="SignalP"/>
    </source>
</evidence>
<dbReference type="InterPro" id="IPR014784">
    <property type="entry name" value="Cu2_ascorb_mOase-like_C"/>
</dbReference>
<evidence type="ECO:0000313" key="8">
    <source>
        <dbReference type="EMBL" id="CAL1532580.1"/>
    </source>
</evidence>
<evidence type="ECO:0000256" key="2">
    <source>
        <dbReference type="ARBA" id="ARBA00023180"/>
    </source>
</evidence>
<feature type="non-terminal residue" evidence="8">
    <location>
        <position position="671"/>
    </location>
</feature>
<sequence>MIYRFLLVVTLLHHATPFQLYRLLIPNGEAVPHPCKPNTIWAGVGHILDAGSGERNPFGLDFLSAGKKWTDVLCRKDSDGDGMTNGQELGDPDCVWKFNEVVHRTTGLSHPGICDPWDSPLCLRKNIVSLTYRSQGDWLRAACAPGPFQCDELNKTDYREVSMKLPPGTPVSQNVISYQCQIFDLESMITPGDYHVIAIEPVVDHSEALLHMMLFGCRDDQTARTQPFQCDLVASSACQDVLSVWTIARAGDCLRPYVGLRVGANGYKRLAVQYQWTNPERRANWTDSSGLKLYYTSQRRLFDAGVFVTGSDYFVLPRQRDSIAVTSTCTGGCTRDSFLGPIWVTMATNRMHYAGTKMNMQVYRNNTLVARLTDSPIFRYDSPQFNLYTDNPILLLPEDKIVTTCTYSTVGRNSSTDYGLGETDEVCNGYLTFFPKQNIARDRCLSGGPDLSSCDWSVWASQGCISPWVYYNASALQSTTGYSDITANCRPFGPCLEECVNALVPLITSNGCLQGDVYQYLQATALTSFNIGTEMAARIASCNVEVYVIVRNSAPPTVVSTLKTTMGYNGTTLTTTRAGGQSLSSSRLPSSTTASININQTSTEKTNVFISSTLKVNQTKSTVTSANQNTTSITPPNQTTTSITPINQTTTSITPINQTTTSITPINQNTT</sequence>
<feature type="region of interest" description="Disordered" evidence="3">
    <location>
        <begin position="626"/>
        <end position="645"/>
    </location>
</feature>
<evidence type="ECO:0000259" key="6">
    <source>
        <dbReference type="Pfam" id="PF03712"/>
    </source>
</evidence>
<dbReference type="InterPro" id="IPR036939">
    <property type="entry name" value="Cu2_ascorb_mOase_N_sf"/>
</dbReference>
<dbReference type="Gene3D" id="2.60.120.310">
    <property type="entry name" value="Copper type II, ascorbate-dependent monooxygenase, N-terminal domain"/>
    <property type="match status" value="1"/>
</dbReference>
<gene>
    <name evidence="8" type="ORF">GSLYS_00006598001</name>
</gene>